<accession>A0ABW2UE02</accession>
<feature type="region of interest" description="Disordered" evidence="2">
    <location>
        <begin position="630"/>
        <end position="649"/>
    </location>
</feature>
<dbReference type="Proteomes" id="UP001596516">
    <property type="component" value="Unassembled WGS sequence"/>
</dbReference>
<comment type="similarity">
    <text evidence="1">Belongs to the polysaccharide synthase family.</text>
</comment>
<dbReference type="EMBL" id="JBHTFQ010000001">
    <property type="protein sequence ID" value="MFC7702917.1"/>
    <property type="molecule type" value="Genomic_DNA"/>
</dbReference>
<comment type="caution">
    <text evidence="5">The sequence shown here is derived from an EMBL/GenBank/DDBJ whole genome shotgun (WGS) entry which is preliminary data.</text>
</comment>
<feature type="transmembrane region" description="Helical" evidence="3">
    <location>
        <begin position="53"/>
        <end position="72"/>
    </location>
</feature>
<keyword evidence="3" id="KW-0472">Membrane</keyword>
<organism evidence="5 6">
    <name type="scientific">Plastorhodobacter daqingensis</name>
    <dbReference type="NCBI Taxonomy" id="1387281"/>
    <lineage>
        <taxon>Bacteria</taxon>
        <taxon>Pseudomonadati</taxon>
        <taxon>Pseudomonadota</taxon>
        <taxon>Alphaproteobacteria</taxon>
        <taxon>Rhodobacterales</taxon>
        <taxon>Paracoccaceae</taxon>
        <taxon>Plastorhodobacter</taxon>
    </lineage>
</organism>
<feature type="domain" description="Polysaccharide biosynthesis protein CapD-like" evidence="4">
    <location>
        <begin position="287"/>
        <end position="585"/>
    </location>
</feature>
<name>A0ABW2UE02_9RHOB</name>
<dbReference type="PANTHER" id="PTHR43318:SF1">
    <property type="entry name" value="POLYSACCHARIDE BIOSYNTHESIS PROTEIN EPSC-RELATED"/>
    <property type="match status" value="1"/>
</dbReference>
<gene>
    <name evidence="5" type="ORF">ACFQXB_01765</name>
</gene>
<proteinExistence type="inferred from homology"/>
<dbReference type="Pfam" id="PF13727">
    <property type="entry name" value="CoA_binding_3"/>
    <property type="match status" value="1"/>
</dbReference>
<evidence type="ECO:0000256" key="2">
    <source>
        <dbReference type="SAM" id="MobiDB-lite"/>
    </source>
</evidence>
<evidence type="ECO:0000256" key="1">
    <source>
        <dbReference type="ARBA" id="ARBA00007430"/>
    </source>
</evidence>
<evidence type="ECO:0000256" key="3">
    <source>
        <dbReference type="SAM" id="Phobius"/>
    </source>
</evidence>
<dbReference type="Pfam" id="PF02719">
    <property type="entry name" value="Polysacc_synt_2"/>
    <property type="match status" value="1"/>
</dbReference>
<dbReference type="SUPFAM" id="SSF51735">
    <property type="entry name" value="NAD(P)-binding Rossmann-fold domains"/>
    <property type="match status" value="1"/>
</dbReference>
<keyword evidence="6" id="KW-1185">Reference proteome</keyword>
<evidence type="ECO:0000259" key="4">
    <source>
        <dbReference type="Pfam" id="PF02719"/>
    </source>
</evidence>
<dbReference type="PANTHER" id="PTHR43318">
    <property type="entry name" value="UDP-N-ACETYLGLUCOSAMINE 4,6-DEHYDRATASE"/>
    <property type="match status" value="1"/>
</dbReference>
<dbReference type="InterPro" id="IPR029063">
    <property type="entry name" value="SAM-dependent_MTases_sf"/>
</dbReference>
<dbReference type="InterPro" id="IPR036291">
    <property type="entry name" value="NAD(P)-bd_dom_sf"/>
</dbReference>
<evidence type="ECO:0000313" key="5">
    <source>
        <dbReference type="EMBL" id="MFC7702917.1"/>
    </source>
</evidence>
<keyword evidence="3" id="KW-1133">Transmembrane helix</keyword>
<protein>
    <submittedName>
        <fullName evidence="5">Polysaccharide biosynthesis protein</fullName>
    </submittedName>
</protein>
<feature type="transmembrane region" description="Helical" evidence="3">
    <location>
        <begin position="115"/>
        <end position="138"/>
    </location>
</feature>
<dbReference type="RefSeq" id="WP_377399150.1">
    <property type="nucleotide sequence ID" value="NZ_JBHTFQ010000001.1"/>
</dbReference>
<reference evidence="6" key="1">
    <citation type="journal article" date="2019" name="Int. J. Syst. Evol. Microbiol.">
        <title>The Global Catalogue of Microorganisms (GCM) 10K type strain sequencing project: providing services to taxonomists for standard genome sequencing and annotation.</title>
        <authorList>
            <consortium name="The Broad Institute Genomics Platform"/>
            <consortium name="The Broad Institute Genome Sequencing Center for Infectious Disease"/>
            <person name="Wu L."/>
            <person name="Ma J."/>
        </authorList>
    </citation>
    <scope>NUCLEOTIDE SEQUENCE [LARGE SCALE GENOMIC DNA]</scope>
    <source>
        <strain evidence="6">CGMCC 1.12750</strain>
    </source>
</reference>
<dbReference type="InterPro" id="IPR051203">
    <property type="entry name" value="Polysaccharide_Synthase-Rel"/>
</dbReference>
<dbReference type="CDD" id="cd05237">
    <property type="entry name" value="UDP_invert_4-6DH_SDR_e"/>
    <property type="match status" value="1"/>
</dbReference>
<dbReference type="InterPro" id="IPR003869">
    <property type="entry name" value="Polysac_CapD-like"/>
</dbReference>
<dbReference type="Gene3D" id="3.40.50.720">
    <property type="entry name" value="NAD(P)-binding Rossmann-like Domain"/>
    <property type="match status" value="2"/>
</dbReference>
<sequence>MSRLGVMLFHLSEALSRPRKRLVLLSLDVALVPLALGAAALVSEPELSGMRALWGILILGAAAGLLSVRLGIHAVKLNAYETSAIIRTALLALLLGVLAFALARQAGVQRPLAGVVVFAVFYFVLSVGLRFAMLHLLLWACRAGQNRRAVLIYGAGSTGMQLAAALRTHHTIVPVGFIDDNPALDGLTVAGLRVWPSESLPDIVRKHAVRRVLLAMPSAPPARHMQILNRLRGMSLEVLALPSFAQLVGEEELMERLKPVAPGDFLGRRQLEQELRRGDEAYRGRTILVTGAGGSIGSELCRQLLHCAPARIILFEVSEIALYTIEQELRDKIGRRGIEIVPVLGTVMDSRLVRMVMAGHKVQVVFHAAAYKHVPLVEANPVAGLANNVLGTRVLAEAAHEAGVDSFIFVSTDKAVRPTNVMGASKRLAELVVQDLARRSRHTVFSMVRFGNVLGSSGSVIPLFQSQIARGGPVTLTHEEVTRYFMTIGEAARLVILSGAFSAQDQGGSRGGDVFVLDMGEPIRIRDLARQMIEAAGYRVRGPDQPDGDIEIVTIGLRPGEKLHEELLIGEGLLTTPHPKILRAQEEGLSELEIAAALRSLRDAVALGDADAACGVIRRWVRGYEPAVPGAGSEVPSAASGAEPGQRAQ</sequence>
<keyword evidence="3" id="KW-0812">Transmembrane</keyword>
<evidence type="ECO:0000313" key="6">
    <source>
        <dbReference type="Proteomes" id="UP001596516"/>
    </source>
</evidence>
<dbReference type="SUPFAM" id="SSF53335">
    <property type="entry name" value="S-adenosyl-L-methionine-dependent methyltransferases"/>
    <property type="match status" value="1"/>
</dbReference>
<feature type="transmembrane region" description="Helical" evidence="3">
    <location>
        <begin position="84"/>
        <end position="103"/>
    </location>
</feature>